<dbReference type="InterPro" id="IPR001841">
    <property type="entry name" value="Znf_RING"/>
</dbReference>
<dbReference type="InterPro" id="IPR059102">
    <property type="entry name" value="PHD_PHF7/G2E3-like"/>
</dbReference>
<keyword evidence="1" id="KW-0479">Metal-binding</keyword>
<feature type="domain" description="PHD-type" evidence="6">
    <location>
        <begin position="1"/>
        <end position="97"/>
    </location>
</feature>
<keyword evidence="3" id="KW-0862">Zinc</keyword>
<dbReference type="GO" id="GO:0005634">
    <property type="term" value="C:nucleus"/>
    <property type="evidence" value="ECO:0007669"/>
    <property type="project" value="TreeGrafter"/>
</dbReference>
<dbReference type="InterPro" id="IPR011011">
    <property type="entry name" value="Znf_FYVE_PHD"/>
</dbReference>
<name>A0A3S3Q0A1_9ACAR</name>
<dbReference type="SUPFAM" id="SSF57903">
    <property type="entry name" value="FYVE/PHD zinc finger"/>
    <property type="match status" value="1"/>
</dbReference>
<accession>A0A3S3Q0A1</accession>
<keyword evidence="8" id="KW-1185">Reference proteome</keyword>
<dbReference type="PROSITE" id="PS50089">
    <property type="entry name" value="ZF_RING_2"/>
    <property type="match status" value="1"/>
</dbReference>
<evidence type="ECO:0000259" key="5">
    <source>
        <dbReference type="PROSITE" id="PS50089"/>
    </source>
</evidence>
<feature type="domain" description="RING-type" evidence="5">
    <location>
        <begin position="115"/>
        <end position="164"/>
    </location>
</feature>
<dbReference type="STRING" id="1965070.A0A3S3Q0A1"/>
<dbReference type="Proteomes" id="UP000285301">
    <property type="component" value="Unassembled WGS sequence"/>
</dbReference>
<evidence type="ECO:0000256" key="1">
    <source>
        <dbReference type="ARBA" id="ARBA00022723"/>
    </source>
</evidence>
<dbReference type="InterPro" id="IPR051188">
    <property type="entry name" value="PHD-type_Zinc_Finger"/>
</dbReference>
<dbReference type="GO" id="GO:0008270">
    <property type="term" value="F:zinc ion binding"/>
    <property type="evidence" value="ECO:0007669"/>
    <property type="project" value="UniProtKB-KW"/>
</dbReference>
<gene>
    <name evidence="7" type="ORF">B4U79_11193</name>
</gene>
<evidence type="ECO:0000256" key="2">
    <source>
        <dbReference type="ARBA" id="ARBA00022771"/>
    </source>
</evidence>
<feature type="non-terminal residue" evidence="7">
    <location>
        <position position="254"/>
    </location>
</feature>
<dbReference type="SUPFAM" id="SSF57850">
    <property type="entry name" value="RING/U-box"/>
    <property type="match status" value="1"/>
</dbReference>
<evidence type="ECO:0000259" key="6">
    <source>
        <dbReference type="PROSITE" id="PS51805"/>
    </source>
</evidence>
<dbReference type="PANTHER" id="PTHR12420">
    <property type="entry name" value="PHD FINGER PROTEIN"/>
    <property type="match status" value="1"/>
</dbReference>
<evidence type="ECO:0000256" key="4">
    <source>
        <dbReference type="PROSITE-ProRule" id="PRU00175"/>
    </source>
</evidence>
<protein>
    <submittedName>
        <fullName evidence="7">Putative GPI-anchored adhesin-like protein PGA55-like protein</fullName>
    </submittedName>
</protein>
<sequence>MLSAENVTCHYYCLLFACGLMQNGDDDEGILGFLVPDIQKEYRRGQRLRCRFCRELGATSACCVKKCRVTFHLPCGLRHNTLHQFFGNFLSFCEMHRPTQKANYRAIKDNADLKCSVCLESISPKKPYFNELLTPCCTKWLHRDCVQQQAFNAGSFFFKCPMCNNASKFINEMLIDASWELENDAFRDLAYQYSRCDAKLCLCPEGPTYDEQNSDWDIVVCEYCSSQGMHVKCGNIKSDELQTWTCDTCSIIKK</sequence>
<dbReference type="EMBL" id="NCKU01010018">
    <property type="protein sequence ID" value="RWS01013.1"/>
    <property type="molecule type" value="Genomic_DNA"/>
</dbReference>
<dbReference type="InterPro" id="IPR013083">
    <property type="entry name" value="Znf_RING/FYVE/PHD"/>
</dbReference>
<dbReference type="InterPro" id="IPR034732">
    <property type="entry name" value="EPHD"/>
</dbReference>
<keyword evidence="2 4" id="KW-0863">Zinc-finger</keyword>
<evidence type="ECO:0000313" key="7">
    <source>
        <dbReference type="EMBL" id="RWS01013.1"/>
    </source>
</evidence>
<comment type="caution">
    <text evidence="7">The sequence shown here is derived from an EMBL/GenBank/DDBJ whole genome shotgun (WGS) entry which is preliminary data.</text>
</comment>
<dbReference type="PANTHER" id="PTHR12420:SF42">
    <property type="entry name" value="G2_M PHASE-SPECIFIC E3 UBIQUITIN-PROTEIN LIGASE"/>
    <property type="match status" value="1"/>
</dbReference>
<dbReference type="OrthoDB" id="512616at2759"/>
<dbReference type="Pfam" id="PF26054">
    <property type="entry name" value="PHD_G2E3"/>
    <property type="match status" value="1"/>
</dbReference>
<dbReference type="SMART" id="SM00249">
    <property type="entry name" value="PHD"/>
    <property type="match status" value="3"/>
</dbReference>
<evidence type="ECO:0000256" key="3">
    <source>
        <dbReference type="ARBA" id="ARBA00022833"/>
    </source>
</evidence>
<evidence type="ECO:0000313" key="8">
    <source>
        <dbReference type="Proteomes" id="UP000285301"/>
    </source>
</evidence>
<dbReference type="Gene3D" id="3.30.40.10">
    <property type="entry name" value="Zinc/RING finger domain, C3HC4 (zinc finger)"/>
    <property type="match status" value="2"/>
</dbReference>
<organism evidence="7 8">
    <name type="scientific">Dinothrombium tinctorium</name>
    <dbReference type="NCBI Taxonomy" id="1965070"/>
    <lineage>
        <taxon>Eukaryota</taxon>
        <taxon>Metazoa</taxon>
        <taxon>Ecdysozoa</taxon>
        <taxon>Arthropoda</taxon>
        <taxon>Chelicerata</taxon>
        <taxon>Arachnida</taxon>
        <taxon>Acari</taxon>
        <taxon>Acariformes</taxon>
        <taxon>Trombidiformes</taxon>
        <taxon>Prostigmata</taxon>
        <taxon>Anystina</taxon>
        <taxon>Parasitengona</taxon>
        <taxon>Trombidioidea</taxon>
        <taxon>Trombidiidae</taxon>
        <taxon>Dinothrombium</taxon>
    </lineage>
</organism>
<dbReference type="AlphaFoldDB" id="A0A3S3Q0A1"/>
<proteinExistence type="predicted"/>
<dbReference type="PROSITE" id="PS51805">
    <property type="entry name" value="EPHD"/>
    <property type="match status" value="1"/>
</dbReference>
<dbReference type="InterPro" id="IPR001965">
    <property type="entry name" value="Znf_PHD"/>
</dbReference>
<reference evidence="7 8" key="1">
    <citation type="journal article" date="2018" name="Gigascience">
        <title>Genomes of trombidid mites reveal novel predicted allergens and laterally-transferred genes associated with secondary metabolism.</title>
        <authorList>
            <person name="Dong X."/>
            <person name="Chaisiri K."/>
            <person name="Xia D."/>
            <person name="Armstrong S.D."/>
            <person name="Fang Y."/>
            <person name="Donnelly M.J."/>
            <person name="Kadowaki T."/>
            <person name="McGarry J.W."/>
            <person name="Darby A.C."/>
            <person name="Makepeace B.L."/>
        </authorList>
    </citation>
    <scope>NUCLEOTIDE SEQUENCE [LARGE SCALE GENOMIC DNA]</scope>
    <source>
        <strain evidence="7">UoL-WK</strain>
    </source>
</reference>
<dbReference type="Pfam" id="PF13771">
    <property type="entry name" value="zf-HC5HC2H"/>
    <property type="match status" value="1"/>
</dbReference>